<dbReference type="GO" id="GO:0008194">
    <property type="term" value="F:UDP-glycosyltransferase activity"/>
    <property type="evidence" value="ECO:0007669"/>
    <property type="project" value="InterPro"/>
</dbReference>
<accession>A0A8T9CJA3</accession>
<dbReference type="Pfam" id="PF06722">
    <property type="entry name" value="EryCIII-like_C"/>
    <property type="match status" value="1"/>
</dbReference>
<feature type="domain" description="Erythromycin biosynthesis protein CIII-like C-terminal" evidence="2">
    <location>
        <begin position="312"/>
        <end position="431"/>
    </location>
</feature>
<dbReference type="EMBL" id="QGMK01000273">
    <property type="protein sequence ID" value="TVY82803.1"/>
    <property type="molecule type" value="Genomic_DNA"/>
</dbReference>
<evidence type="ECO:0000256" key="1">
    <source>
        <dbReference type="ARBA" id="ARBA00022679"/>
    </source>
</evidence>
<sequence>MATPIKPLVLVCSTPVSGHIIPMRTIAKDLVARGYDVCFVTGSGYRQYVETIGASFVPVQGYGDFHDLRARELDPDWLTFEKTLEGPGHFIHDLVHIFCKSLPSQYEALQRALKLLNDKHPGRPVIVLTESLNFAALPIKFGAPGIRPAGTIAIGLNPVLLTSIDHPPFGLGLPPDSSPEGQERNKLANETQKQVFSLAQSAYGEALMSVGAREPDIFLLDALYVLPDRFVQMCTPSAEYPRSDAPKTLRWAGGYPKAVRDLNPTRPSWWDEITSNTTKKIVFVCQGTVCPDFNQLVVPTMTAFKDRSDIIVVVALAKEGATLPADVSVPSNCKVVDYIPYDELLPYCDVFITTGGYGSYQRALKNGTPLVVAATTEEKPETAMRAEFIGVAVNLRTSFPSVKQLQEAVDEVLSNKKYKTKAAEIQAEIATFDPVGVIVDNIEDLAGRSV</sequence>
<proteinExistence type="predicted"/>
<name>A0A8T9CJA3_9HELO</name>
<keyword evidence="4" id="KW-1185">Reference proteome</keyword>
<dbReference type="PANTHER" id="PTHR48050:SF13">
    <property type="entry name" value="STEROL 3-BETA-GLUCOSYLTRANSFERASE UGT80A2"/>
    <property type="match status" value="1"/>
</dbReference>
<dbReference type="AlphaFoldDB" id="A0A8T9CJA3"/>
<dbReference type="PANTHER" id="PTHR48050">
    <property type="entry name" value="STEROL 3-BETA-GLUCOSYLTRANSFERASE"/>
    <property type="match status" value="1"/>
</dbReference>
<reference evidence="3 4" key="1">
    <citation type="submission" date="2018-05" db="EMBL/GenBank/DDBJ databases">
        <title>Genome sequencing and assembly of the regulated plant pathogen Lachnellula willkommii and related sister species for the development of diagnostic species identification markers.</title>
        <authorList>
            <person name="Giroux E."/>
            <person name="Bilodeau G."/>
        </authorList>
    </citation>
    <scope>NUCLEOTIDE SEQUENCE [LARGE SCALE GENOMIC DNA]</scope>
    <source>
        <strain evidence="3 4">CBS 268.59</strain>
    </source>
</reference>
<protein>
    <submittedName>
        <fullName evidence="3">UDP-glucosyltransferase A1</fullName>
    </submittedName>
</protein>
<dbReference type="Proteomes" id="UP000469558">
    <property type="component" value="Unassembled WGS sequence"/>
</dbReference>
<dbReference type="InterPro" id="IPR050426">
    <property type="entry name" value="Glycosyltransferase_28"/>
</dbReference>
<dbReference type="InterPro" id="IPR002213">
    <property type="entry name" value="UDP_glucos_trans"/>
</dbReference>
<evidence type="ECO:0000313" key="3">
    <source>
        <dbReference type="EMBL" id="TVY82803.1"/>
    </source>
</evidence>
<dbReference type="Gene3D" id="3.40.50.2000">
    <property type="entry name" value="Glycogen Phosphorylase B"/>
    <property type="match status" value="2"/>
</dbReference>
<dbReference type="InterPro" id="IPR010610">
    <property type="entry name" value="EryCIII-like_C"/>
</dbReference>
<evidence type="ECO:0000313" key="4">
    <source>
        <dbReference type="Proteomes" id="UP000469558"/>
    </source>
</evidence>
<dbReference type="CDD" id="cd03784">
    <property type="entry name" value="GT1_Gtf-like"/>
    <property type="match status" value="1"/>
</dbReference>
<comment type="caution">
    <text evidence="3">The sequence shown here is derived from an EMBL/GenBank/DDBJ whole genome shotgun (WGS) entry which is preliminary data.</text>
</comment>
<evidence type="ECO:0000259" key="2">
    <source>
        <dbReference type="Pfam" id="PF06722"/>
    </source>
</evidence>
<dbReference type="OrthoDB" id="5835829at2759"/>
<keyword evidence="1" id="KW-0808">Transferase</keyword>
<organism evidence="3 4">
    <name type="scientific">Lachnellula suecica</name>
    <dbReference type="NCBI Taxonomy" id="602035"/>
    <lineage>
        <taxon>Eukaryota</taxon>
        <taxon>Fungi</taxon>
        <taxon>Dikarya</taxon>
        <taxon>Ascomycota</taxon>
        <taxon>Pezizomycotina</taxon>
        <taxon>Leotiomycetes</taxon>
        <taxon>Helotiales</taxon>
        <taxon>Lachnaceae</taxon>
        <taxon>Lachnellula</taxon>
    </lineage>
</organism>
<gene>
    <name evidence="3" type="primary">ugtA1_0</name>
    <name evidence="3" type="ORF">LSUE1_G004290</name>
</gene>
<dbReference type="GO" id="GO:0016758">
    <property type="term" value="F:hexosyltransferase activity"/>
    <property type="evidence" value="ECO:0007669"/>
    <property type="project" value="UniProtKB-ARBA"/>
</dbReference>
<dbReference type="SUPFAM" id="SSF53756">
    <property type="entry name" value="UDP-Glycosyltransferase/glycogen phosphorylase"/>
    <property type="match status" value="1"/>
</dbReference>